<comment type="caution">
    <text evidence="3">The sequence shown here is derived from an EMBL/GenBank/DDBJ whole genome shotgun (WGS) entry which is preliminary data.</text>
</comment>
<dbReference type="SUPFAM" id="SSF55073">
    <property type="entry name" value="Nucleotide cyclase"/>
    <property type="match status" value="1"/>
</dbReference>
<evidence type="ECO:0000313" key="3">
    <source>
        <dbReference type="EMBL" id="MFC5060754.1"/>
    </source>
</evidence>
<feature type="compositionally biased region" description="Low complexity" evidence="1">
    <location>
        <begin position="13"/>
        <end position="26"/>
    </location>
</feature>
<dbReference type="SMART" id="SM00267">
    <property type="entry name" value="GGDEF"/>
    <property type="match status" value="1"/>
</dbReference>
<dbReference type="Gene3D" id="3.30.70.270">
    <property type="match status" value="1"/>
</dbReference>
<sequence>MRASTVGGSPHRASATTPAPITVAPVPDLPDAPFHEPAASTFDTQPIVGIDEALSLDSTTDDDGELRARQARQHEAAAEVLADRGDWRRAYQHLRAAMALVHLGDTPPVRVPEQLRREVDRLRRERAEAREQSRRDSLTATWNRRYLDEQLSTLRDEQHTSVCVALVDVDHFKLVNDGYGHAVGDAVLRGLVGLMRSEIDALVPDGFCARYGGEEFALVLPGVSREDAIAACERIRARIEGNDWSAVAPDLTVTVSLGFGCLDLTATAETTASVSSGLLDHVDELLYVAKRTGRNALAYRDSAGEVRLAGPASGRRGVAAVARTVGGAARRGRARR</sequence>
<dbReference type="InterPro" id="IPR029787">
    <property type="entry name" value="Nucleotide_cyclase"/>
</dbReference>
<organism evidence="3 4">
    <name type="scientific">Actinomycetospora atypica</name>
    <dbReference type="NCBI Taxonomy" id="1290095"/>
    <lineage>
        <taxon>Bacteria</taxon>
        <taxon>Bacillati</taxon>
        <taxon>Actinomycetota</taxon>
        <taxon>Actinomycetes</taxon>
        <taxon>Pseudonocardiales</taxon>
        <taxon>Pseudonocardiaceae</taxon>
        <taxon>Actinomycetospora</taxon>
    </lineage>
</organism>
<dbReference type="RefSeq" id="WP_378034100.1">
    <property type="nucleotide sequence ID" value="NZ_JBHSIV010000001.1"/>
</dbReference>
<dbReference type="InterPro" id="IPR050469">
    <property type="entry name" value="Diguanylate_Cyclase"/>
</dbReference>
<keyword evidence="3" id="KW-0548">Nucleotidyltransferase</keyword>
<dbReference type="CDD" id="cd01949">
    <property type="entry name" value="GGDEF"/>
    <property type="match status" value="1"/>
</dbReference>
<dbReference type="EC" id="2.7.7.65" evidence="3"/>
<keyword evidence="3" id="KW-0808">Transferase</keyword>
<evidence type="ECO:0000259" key="2">
    <source>
        <dbReference type="PROSITE" id="PS50887"/>
    </source>
</evidence>
<dbReference type="InterPro" id="IPR043128">
    <property type="entry name" value="Rev_trsase/Diguanyl_cyclase"/>
</dbReference>
<reference evidence="4" key="1">
    <citation type="journal article" date="2019" name="Int. J. Syst. Evol. Microbiol.">
        <title>The Global Catalogue of Microorganisms (GCM) 10K type strain sequencing project: providing services to taxonomists for standard genome sequencing and annotation.</title>
        <authorList>
            <consortium name="The Broad Institute Genomics Platform"/>
            <consortium name="The Broad Institute Genome Sequencing Center for Infectious Disease"/>
            <person name="Wu L."/>
            <person name="Ma J."/>
        </authorList>
    </citation>
    <scope>NUCLEOTIDE SEQUENCE [LARGE SCALE GENOMIC DNA]</scope>
    <source>
        <strain evidence="4">CGMCC 4.7093</strain>
    </source>
</reference>
<feature type="region of interest" description="Disordered" evidence="1">
    <location>
        <begin position="1"/>
        <end position="46"/>
    </location>
</feature>
<dbReference type="PANTHER" id="PTHR45138:SF9">
    <property type="entry name" value="DIGUANYLATE CYCLASE DGCM-RELATED"/>
    <property type="match status" value="1"/>
</dbReference>
<gene>
    <name evidence="3" type="ORF">ACFPBZ_00925</name>
</gene>
<evidence type="ECO:0000256" key="1">
    <source>
        <dbReference type="SAM" id="MobiDB-lite"/>
    </source>
</evidence>
<dbReference type="EMBL" id="JBHSIV010000001">
    <property type="protein sequence ID" value="MFC5060754.1"/>
    <property type="molecule type" value="Genomic_DNA"/>
</dbReference>
<name>A0ABV9YEC9_9PSEU</name>
<evidence type="ECO:0000313" key="4">
    <source>
        <dbReference type="Proteomes" id="UP001595947"/>
    </source>
</evidence>
<dbReference type="NCBIfam" id="TIGR00254">
    <property type="entry name" value="GGDEF"/>
    <property type="match status" value="1"/>
</dbReference>
<dbReference type="GO" id="GO:0052621">
    <property type="term" value="F:diguanylate cyclase activity"/>
    <property type="evidence" value="ECO:0007669"/>
    <property type="project" value="UniProtKB-EC"/>
</dbReference>
<dbReference type="InterPro" id="IPR000160">
    <property type="entry name" value="GGDEF_dom"/>
</dbReference>
<dbReference type="PROSITE" id="PS50887">
    <property type="entry name" value="GGDEF"/>
    <property type="match status" value="1"/>
</dbReference>
<accession>A0ABV9YEC9</accession>
<proteinExistence type="predicted"/>
<dbReference type="Pfam" id="PF00990">
    <property type="entry name" value="GGDEF"/>
    <property type="match status" value="1"/>
</dbReference>
<dbReference type="Proteomes" id="UP001595947">
    <property type="component" value="Unassembled WGS sequence"/>
</dbReference>
<protein>
    <submittedName>
        <fullName evidence="3">GGDEF domain-containing protein</fullName>
        <ecNumber evidence="3">2.7.7.65</ecNumber>
    </submittedName>
</protein>
<keyword evidence="4" id="KW-1185">Reference proteome</keyword>
<dbReference type="PANTHER" id="PTHR45138">
    <property type="entry name" value="REGULATORY COMPONENTS OF SENSORY TRANSDUCTION SYSTEM"/>
    <property type="match status" value="1"/>
</dbReference>
<feature type="domain" description="GGDEF" evidence="2">
    <location>
        <begin position="160"/>
        <end position="302"/>
    </location>
</feature>